<feature type="region of interest" description="Disordered" evidence="1">
    <location>
        <begin position="174"/>
        <end position="222"/>
    </location>
</feature>
<organism evidence="2 3">
    <name type="scientific">Trichoderma gamsii</name>
    <dbReference type="NCBI Taxonomy" id="398673"/>
    <lineage>
        <taxon>Eukaryota</taxon>
        <taxon>Fungi</taxon>
        <taxon>Dikarya</taxon>
        <taxon>Ascomycota</taxon>
        <taxon>Pezizomycotina</taxon>
        <taxon>Sordariomycetes</taxon>
        <taxon>Hypocreomycetidae</taxon>
        <taxon>Hypocreales</taxon>
        <taxon>Hypocreaceae</taxon>
        <taxon>Trichoderma</taxon>
    </lineage>
</organism>
<proteinExistence type="predicted"/>
<reference evidence="2 3" key="1">
    <citation type="journal article" date="2016" name="Genome Announc.">
        <title>Draft Whole-Genome Sequence of Trichoderma gamsii T6085, a Promising Biocontrol Agent of Fusarium Head Blight on Wheat.</title>
        <authorList>
            <person name="Baroncelli R."/>
            <person name="Zapparata A."/>
            <person name="Piaggeschi G."/>
            <person name="Sarrocco S."/>
            <person name="Vannacci G."/>
        </authorList>
    </citation>
    <scope>NUCLEOTIDE SEQUENCE [LARGE SCALE GENOMIC DNA]</scope>
    <source>
        <strain evidence="2 3">T6085</strain>
    </source>
</reference>
<feature type="compositionally biased region" description="Polar residues" evidence="1">
    <location>
        <begin position="174"/>
        <end position="217"/>
    </location>
</feature>
<gene>
    <name evidence="2" type="ORF">TGAM01_v206645</name>
</gene>
<name>A0A2P4ZJ68_9HYPO</name>
<evidence type="ECO:0000313" key="2">
    <source>
        <dbReference type="EMBL" id="PON24313.1"/>
    </source>
</evidence>
<keyword evidence="3" id="KW-1185">Reference proteome</keyword>
<dbReference type="EMBL" id="JPDN02000023">
    <property type="protein sequence ID" value="PON24313.1"/>
    <property type="molecule type" value="Genomic_DNA"/>
</dbReference>
<feature type="compositionally biased region" description="Polar residues" evidence="1">
    <location>
        <begin position="103"/>
        <end position="112"/>
    </location>
</feature>
<protein>
    <submittedName>
        <fullName evidence="2">Uncharacterized protein</fullName>
    </submittedName>
</protein>
<dbReference type="GeneID" id="29990656"/>
<dbReference type="AlphaFoldDB" id="A0A2P4ZJ68"/>
<sequence>MQYHQSPPQDGQAIQFHLSLIGGSHILEMTANDPSLRCFETDADNTFGTSTQSNQRSSPHMYPGLLATAQDCFPISNGQSPQLSPELSFAPGPGRAGSCSDWPPQQTNAANNDSLIFSSSSQRYNPGQNHYPHSAARTRMTIYDTPQQSFERGDGECRHGSLYSEDQLSTQLFGNGFPNISATQPYGSPGQPQAYTFSQPDSRTRSGHSSNGSTPTATRAGVTDMVPDIFNSANDTHTSLYSGGSSGFHFSNDIQPPLNLETSNSYYSPETDTVSSFELTENECLVSNSRSLSSPRLTDSHNDTLENTIQHLSLHRSSSTGPYNRRSPIAQAHLQPKPEKSVAEGTERNSLVKNEYHLPRKNRGRRTRPLEERKRMNATRRRNERTVCIGCKLAKVMCEGREHGRDCIRCTSGNNNAPKPFVCVPASFIELVQQNSTILLALHTIHLRSSGGFCQAISLPSNIDVEQLLGSIGSLKSSYGGVIRAYEGDNVLFELDLHACYAFISANYPPTTHPFRQFIDGLKFQRQGHWKSCIKNNSYSLANLCNTLFRWDDAALHITYSTVYEISHGVEGRLDSDPNGETHKQIVAAAQLHRIIGRQLELQFYDHLKKALGRPSISHEVVLEVGRAIISLRRRLASWTQSWDKSQSWDNVPFIPELQSYTDGDNDNRSSLSDGFIIAYRIKSLCRILYVYFCYMKRRLPVEEQSDLNTMEIRDPENGRMVEEFLPRYESAKGFEDWLQFIIN</sequence>
<comment type="caution">
    <text evidence="2">The sequence shown here is derived from an EMBL/GenBank/DDBJ whole genome shotgun (WGS) entry which is preliminary data.</text>
</comment>
<feature type="compositionally biased region" description="Polar residues" evidence="1">
    <location>
        <begin position="76"/>
        <end position="85"/>
    </location>
</feature>
<dbReference type="Proteomes" id="UP000054821">
    <property type="component" value="Unassembled WGS sequence"/>
</dbReference>
<feature type="region of interest" description="Disordered" evidence="1">
    <location>
        <begin position="313"/>
        <end position="378"/>
    </location>
</feature>
<accession>A0A2P4ZJ68</accession>
<evidence type="ECO:0000256" key="1">
    <source>
        <dbReference type="SAM" id="MobiDB-lite"/>
    </source>
</evidence>
<feature type="compositionally biased region" description="Basic and acidic residues" evidence="1">
    <location>
        <begin position="336"/>
        <end position="347"/>
    </location>
</feature>
<dbReference type="RefSeq" id="XP_024405301.1">
    <property type="nucleotide sequence ID" value="XM_024549915.1"/>
</dbReference>
<feature type="compositionally biased region" description="Polar residues" evidence="1">
    <location>
        <begin position="313"/>
        <end position="322"/>
    </location>
</feature>
<feature type="region of interest" description="Disordered" evidence="1">
    <location>
        <begin position="76"/>
        <end position="112"/>
    </location>
</feature>
<evidence type="ECO:0000313" key="3">
    <source>
        <dbReference type="Proteomes" id="UP000054821"/>
    </source>
</evidence>